<dbReference type="AlphaFoldDB" id="A0A1B4V262"/>
<dbReference type="Gene3D" id="3.40.50.150">
    <property type="entry name" value="Vaccinia Virus protein VP39"/>
    <property type="match status" value="1"/>
</dbReference>
<dbReference type="CDD" id="cd02440">
    <property type="entry name" value="AdoMet_MTases"/>
    <property type="match status" value="1"/>
</dbReference>
<dbReference type="GO" id="GO:0008168">
    <property type="term" value="F:methyltransferase activity"/>
    <property type="evidence" value="ECO:0007669"/>
    <property type="project" value="UniProtKB-KW"/>
</dbReference>
<dbReference type="OrthoDB" id="323463at2"/>
<feature type="chain" id="PRO_5008571104" evidence="1">
    <location>
        <begin position="22"/>
        <end position="231"/>
    </location>
</feature>
<dbReference type="InterPro" id="IPR029063">
    <property type="entry name" value="SAM-dependent_MTases_sf"/>
</dbReference>
<protein>
    <submittedName>
        <fullName evidence="3">Fibrillarin-like rRNA methylase</fullName>
    </submittedName>
</protein>
<keyword evidence="3" id="KW-0489">Methyltransferase</keyword>
<keyword evidence="1" id="KW-0732">Signal</keyword>
<evidence type="ECO:0000259" key="2">
    <source>
        <dbReference type="Pfam" id="PF13847"/>
    </source>
</evidence>
<dbReference type="Proteomes" id="UP000218899">
    <property type="component" value="Chromosome"/>
</dbReference>
<keyword evidence="4" id="KW-1185">Reference proteome</keyword>
<name>A0A1B4V262_9GAMM</name>
<evidence type="ECO:0000313" key="4">
    <source>
        <dbReference type="Proteomes" id="UP000218899"/>
    </source>
</evidence>
<keyword evidence="3" id="KW-0808">Transferase</keyword>
<dbReference type="RefSeq" id="WP_096459698.1">
    <property type="nucleotide sequence ID" value="NZ_AP014936.1"/>
</dbReference>
<reference evidence="3 4" key="1">
    <citation type="submission" date="2015-08" db="EMBL/GenBank/DDBJ databases">
        <title>Complete genome sequence of Sulfurifustis variabilis.</title>
        <authorList>
            <person name="Miura A."/>
            <person name="Kojima H."/>
            <person name="Fukui M."/>
        </authorList>
    </citation>
    <scope>NUCLEOTIDE SEQUENCE [LARGE SCALE GENOMIC DNA]</scope>
    <source>
        <strain evidence="4">skN76</strain>
    </source>
</reference>
<evidence type="ECO:0000313" key="3">
    <source>
        <dbReference type="EMBL" id="BAU47608.1"/>
    </source>
</evidence>
<dbReference type="PROSITE" id="PS51257">
    <property type="entry name" value="PROKAR_LIPOPROTEIN"/>
    <property type="match status" value="1"/>
</dbReference>
<dbReference type="GO" id="GO:0032259">
    <property type="term" value="P:methylation"/>
    <property type="evidence" value="ECO:0007669"/>
    <property type="project" value="UniProtKB-KW"/>
</dbReference>
<feature type="domain" description="Methyltransferase" evidence="2">
    <location>
        <begin position="72"/>
        <end position="180"/>
    </location>
</feature>
<dbReference type="SUPFAM" id="SSF53335">
    <property type="entry name" value="S-adenosyl-L-methionine-dependent methyltransferases"/>
    <property type="match status" value="1"/>
</dbReference>
<dbReference type="EMBL" id="AP014936">
    <property type="protein sequence ID" value="BAU47608.1"/>
    <property type="molecule type" value="Genomic_DNA"/>
</dbReference>
<dbReference type="Pfam" id="PF13847">
    <property type="entry name" value="Methyltransf_31"/>
    <property type="match status" value="1"/>
</dbReference>
<dbReference type="KEGG" id="sva:SVA_1029"/>
<feature type="signal peptide" evidence="1">
    <location>
        <begin position="1"/>
        <end position="21"/>
    </location>
</feature>
<dbReference type="InterPro" id="IPR025714">
    <property type="entry name" value="Methyltranfer_dom"/>
</dbReference>
<evidence type="ECO:0000256" key="1">
    <source>
        <dbReference type="SAM" id="SignalP"/>
    </source>
</evidence>
<accession>A0A1B4V262</accession>
<proteinExistence type="predicted"/>
<sequence>MKRRVAGFAWLVVLALTTACAPPPAVGAGAEPAVNEPYRDPDYESWVQRFERPGREVYDRRLDILQASGVAPGMTVADIGAGTGLFVRLFAKEVGPAGKVYAVDISKNFIDNVLRTAREQGLANVTGIVNTQTDTKLPAQSVDLAFSSDAYHHFEHPREMLSSIHRALKPGGRLVVIDFRREPGRSSAWVLGHVRLGRDEAVREIEAAGFRLIEDRDFLRENYFLKFEKAG</sequence>
<dbReference type="PANTHER" id="PTHR43591">
    <property type="entry name" value="METHYLTRANSFERASE"/>
    <property type="match status" value="1"/>
</dbReference>
<organism evidence="3 4">
    <name type="scientific">Sulfurifustis variabilis</name>
    <dbReference type="NCBI Taxonomy" id="1675686"/>
    <lineage>
        <taxon>Bacteria</taxon>
        <taxon>Pseudomonadati</taxon>
        <taxon>Pseudomonadota</taxon>
        <taxon>Gammaproteobacteria</taxon>
        <taxon>Acidiferrobacterales</taxon>
        <taxon>Acidiferrobacteraceae</taxon>
        <taxon>Sulfurifustis</taxon>
    </lineage>
</organism>
<gene>
    <name evidence="3" type="ORF">SVA_1029</name>
</gene>